<evidence type="ECO:0000313" key="2">
    <source>
        <dbReference type="EMBL" id="KAH0903356.1"/>
    </source>
</evidence>
<reference evidence="2 3" key="1">
    <citation type="submission" date="2021-05" db="EMBL/GenBank/DDBJ databases">
        <title>Genome Assembly of Synthetic Allotetraploid Brassica napus Reveals Homoeologous Exchanges between Subgenomes.</title>
        <authorList>
            <person name="Davis J.T."/>
        </authorList>
    </citation>
    <scope>NUCLEOTIDE SEQUENCE [LARGE SCALE GENOMIC DNA]</scope>
    <source>
        <strain evidence="3">cv. Da-Ae</strain>
        <tissue evidence="2">Seedling</tissue>
    </source>
</reference>
<organism evidence="2 3">
    <name type="scientific">Brassica napus</name>
    <name type="common">Rape</name>
    <dbReference type="NCBI Taxonomy" id="3708"/>
    <lineage>
        <taxon>Eukaryota</taxon>
        <taxon>Viridiplantae</taxon>
        <taxon>Streptophyta</taxon>
        <taxon>Embryophyta</taxon>
        <taxon>Tracheophyta</taxon>
        <taxon>Spermatophyta</taxon>
        <taxon>Magnoliopsida</taxon>
        <taxon>eudicotyledons</taxon>
        <taxon>Gunneridae</taxon>
        <taxon>Pentapetalae</taxon>
        <taxon>rosids</taxon>
        <taxon>malvids</taxon>
        <taxon>Brassicales</taxon>
        <taxon>Brassicaceae</taxon>
        <taxon>Brassiceae</taxon>
        <taxon>Brassica</taxon>
    </lineage>
</organism>
<keyword evidence="3" id="KW-1185">Reference proteome</keyword>
<evidence type="ECO:0000256" key="1">
    <source>
        <dbReference type="SAM" id="MobiDB-lite"/>
    </source>
</evidence>
<comment type="caution">
    <text evidence="2">The sequence shown here is derived from an EMBL/GenBank/DDBJ whole genome shotgun (WGS) entry which is preliminary data.</text>
</comment>
<evidence type="ECO:0000313" key="3">
    <source>
        <dbReference type="Proteomes" id="UP000824890"/>
    </source>
</evidence>
<accession>A0ABQ8BEX3</accession>
<protein>
    <submittedName>
        <fullName evidence="2">Uncharacterized protein</fullName>
    </submittedName>
</protein>
<dbReference type="EMBL" id="JAGKQM010000011">
    <property type="protein sequence ID" value="KAH0903356.1"/>
    <property type="molecule type" value="Genomic_DNA"/>
</dbReference>
<gene>
    <name evidence="2" type="ORF">HID58_042859</name>
</gene>
<feature type="region of interest" description="Disordered" evidence="1">
    <location>
        <begin position="1"/>
        <end position="52"/>
    </location>
</feature>
<name>A0ABQ8BEX3_BRANA</name>
<proteinExistence type="predicted"/>
<sequence length="52" mass="5298">MVSIEIPRITAADWGGGADSHGRLSHRAGVQCPPLDSPSPTPARSDAACTPS</sequence>
<dbReference type="Proteomes" id="UP000824890">
    <property type="component" value="Unassembled WGS sequence"/>
</dbReference>